<accession>A0A0B6X343</accession>
<dbReference type="STRING" id="454194.PYK22_02753"/>
<protein>
    <submittedName>
        <fullName evidence="1">Uncharacterized protein</fullName>
    </submittedName>
</protein>
<dbReference type="Proteomes" id="UP000031518">
    <property type="component" value="Unassembled WGS sequence"/>
</dbReference>
<sequence>MRQVFDHIQKYRSEKQEVSMANRPINEAEAELLIEKHLRERGWSIIETYGDLDYNALLKAVYEKYPAYARRSRLKHNKRSQ</sequence>
<reference evidence="1 2" key="1">
    <citation type="submission" date="2013-12" db="EMBL/GenBank/DDBJ databases">
        <authorList>
            <person name="Stott M."/>
        </authorList>
    </citation>
    <scope>NUCLEOTIDE SEQUENCE [LARGE SCALE GENOMIC DNA]</scope>
    <source>
        <strain evidence="1 2">K22</strain>
    </source>
</reference>
<dbReference type="AlphaFoldDB" id="A0A0B6X343"/>
<evidence type="ECO:0000313" key="2">
    <source>
        <dbReference type="Proteomes" id="UP000031518"/>
    </source>
</evidence>
<dbReference type="RefSeq" id="WP_041978136.1">
    <property type="nucleotide sequence ID" value="NZ_CBXV010000008.1"/>
</dbReference>
<evidence type="ECO:0000313" key="1">
    <source>
        <dbReference type="EMBL" id="CDM66720.1"/>
    </source>
</evidence>
<name>A0A0B6X343_9BACT</name>
<dbReference type="EMBL" id="CBXV010000008">
    <property type="protein sequence ID" value="CDM66720.1"/>
    <property type="molecule type" value="Genomic_DNA"/>
</dbReference>
<proteinExistence type="predicted"/>
<gene>
    <name evidence="1" type="ORF">PYK22_02753</name>
</gene>
<reference evidence="1 2" key="2">
    <citation type="submission" date="2015-01" db="EMBL/GenBank/DDBJ databases">
        <title>Complete genome sequence of Pyrinomonas methylaliphatogenes type strain K22T.</title>
        <authorList>
            <person name="Lee K.C.Y."/>
            <person name="Power J.F."/>
            <person name="Dunfield P.F."/>
            <person name="Morgan X.C."/>
            <person name="Huttenhower C."/>
            <person name="Stott M.B."/>
        </authorList>
    </citation>
    <scope>NUCLEOTIDE SEQUENCE [LARGE SCALE GENOMIC DNA]</scope>
    <source>
        <strain evidence="1 2">K22</strain>
    </source>
</reference>
<keyword evidence="2" id="KW-1185">Reference proteome</keyword>
<organism evidence="1 2">
    <name type="scientific">Pyrinomonas methylaliphatogenes</name>
    <dbReference type="NCBI Taxonomy" id="454194"/>
    <lineage>
        <taxon>Bacteria</taxon>
        <taxon>Pseudomonadati</taxon>
        <taxon>Acidobacteriota</taxon>
        <taxon>Blastocatellia</taxon>
        <taxon>Blastocatellales</taxon>
        <taxon>Pyrinomonadaceae</taxon>
        <taxon>Pyrinomonas</taxon>
    </lineage>
</organism>